<feature type="compositionally biased region" description="Basic and acidic residues" evidence="1">
    <location>
        <begin position="45"/>
        <end position="63"/>
    </location>
</feature>
<evidence type="ECO:0000313" key="4">
    <source>
        <dbReference type="Proteomes" id="UP001432146"/>
    </source>
</evidence>
<feature type="compositionally biased region" description="Basic and acidic residues" evidence="1">
    <location>
        <begin position="14"/>
        <end position="29"/>
    </location>
</feature>
<feature type="region of interest" description="Disordered" evidence="1">
    <location>
        <begin position="580"/>
        <end position="609"/>
    </location>
</feature>
<evidence type="ECO:0000256" key="1">
    <source>
        <dbReference type="SAM" id="MobiDB-lite"/>
    </source>
</evidence>
<keyword evidence="4" id="KW-1185">Reference proteome</keyword>
<organism evidence="3 4">
    <name type="scientific">Tetragonisca angustula</name>
    <dbReference type="NCBI Taxonomy" id="166442"/>
    <lineage>
        <taxon>Eukaryota</taxon>
        <taxon>Metazoa</taxon>
        <taxon>Ecdysozoa</taxon>
        <taxon>Arthropoda</taxon>
        <taxon>Hexapoda</taxon>
        <taxon>Insecta</taxon>
        <taxon>Pterygota</taxon>
        <taxon>Neoptera</taxon>
        <taxon>Endopterygota</taxon>
        <taxon>Hymenoptera</taxon>
        <taxon>Apocrita</taxon>
        <taxon>Aculeata</taxon>
        <taxon>Apoidea</taxon>
        <taxon>Anthophila</taxon>
        <taxon>Apidae</taxon>
        <taxon>Tetragonisca</taxon>
    </lineage>
</organism>
<evidence type="ECO:0000259" key="2">
    <source>
        <dbReference type="Pfam" id="PF12572"/>
    </source>
</evidence>
<evidence type="ECO:0000313" key="3">
    <source>
        <dbReference type="EMBL" id="KAK9299298.1"/>
    </source>
</evidence>
<proteinExistence type="predicted"/>
<reference evidence="3 4" key="1">
    <citation type="submission" date="2024-05" db="EMBL/GenBank/DDBJ databases">
        <title>The nuclear and mitochondrial genome assemblies of Tetragonisca angustula (Apidae: Meliponini), a tiny yet remarkable pollinator in the Neotropics.</title>
        <authorList>
            <person name="Ferrari R."/>
            <person name="Ricardo P.C."/>
            <person name="Dias F.C."/>
            <person name="Araujo N.S."/>
            <person name="Soares D.O."/>
            <person name="Zhou Q.-S."/>
            <person name="Zhu C.-D."/>
            <person name="Coutinho L."/>
            <person name="Airas M.C."/>
            <person name="Batista T.M."/>
        </authorList>
    </citation>
    <scope>NUCLEOTIDE SEQUENCE [LARGE SCALE GENOMIC DNA]</scope>
    <source>
        <strain evidence="3">ASF017062</strain>
        <tissue evidence="3">Abdomen</tissue>
    </source>
</reference>
<comment type="caution">
    <text evidence="3">The sequence shown here is derived from an EMBL/GenBank/DDBJ whole genome shotgun (WGS) entry which is preliminary data.</text>
</comment>
<feature type="compositionally biased region" description="Basic and acidic residues" evidence="1">
    <location>
        <begin position="229"/>
        <end position="254"/>
    </location>
</feature>
<dbReference type="PANTHER" id="PTHR46370">
    <property type="entry name" value="GPALPP MOTIFS-CONTAINING PROTEIN 1"/>
    <property type="match status" value="1"/>
</dbReference>
<accession>A0AAW0ZNW9</accession>
<gene>
    <name evidence="3" type="ORF">QLX08_007650</name>
</gene>
<dbReference type="EMBL" id="JAWNGG020000152">
    <property type="protein sequence ID" value="KAK9299298.1"/>
    <property type="molecule type" value="Genomic_DNA"/>
</dbReference>
<dbReference type="InterPro" id="IPR022226">
    <property type="entry name" value="DUF3752"/>
</dbReference>
<feature type="compositionally biased region" description="Basic and acidic residues" evidence="1">
    <location>
        <begin position="72"/>
        <end position="87"/>
    </location>
</feature>
<dbReference type="AlphaFoldDB" id="A0AAW0ZNW9"/>
<sequence length="703" mass="81380">MTTMDSDSESQDSDDGRRFRFEATRKDNVQLDAKLGKLSRSRSRSKSEHESGYNDTEHKDKKDKSKRHCNKEHKFSKELDSDNDFKHCTKHSKHSVESKNSKHDDDDDHKNVRDAGSDAKSTTLSSKHKTKYPERHKSRSRNEHRSNKSQERCRSRNENDKHRNKSHEKYKHSIRDRSRDKNYQPYKTRSEEHGKFRGESERHNTHKKMPVREDEGQCLEEYSSPKNVEQGHNDNESPTKRDLSVENQEYKDELNLSEFDILSETDENTSDCSDIKDKNSLSQQRNKKSKKRNFNNECDNLPKKQAKQIEPMEGSLKVNARKNNMLYGSSNNNSGAISDSSLGTTSPILTESRKNIVDLNSKEESLNFTEQTSLHPDNYDSVKATDVHSSETCIEKCTTYGPALPPQLTVDSSISMESDEDVHFIGPCLSKNDAQDTSARTEKDTLHNINRDNIMQNDTDVVFGPALPPHLLKQKYNNETNTKIIGPTLPNIIPTLFNDNEVNQIESENEDEGIGPLPVNHPALNSNYVQRQLEQRAQLIKNEQKNEDSKVNQREEWMIELPPTQIDNLGLTSRKFRMRAGPDMSDRSCWTDTPAKKAEKRKQREEGKLHNVQTSIRDLFEKSDKTECRKSKKREKSLLEIHRNQLQKEKRKEEKKAKSTGQAIRRPFDRDIDLTVNRFDQSQKNAIIHKAQYLDERFSRGKI</sequence>
<feature type="compositionally biased region" description="Basic and acidic residues" evidence="1">
    <location>
        <begin position="94"/>
        <end position="117"/>
    </location>
</feature>
<feature type="compositionally biased region" description="Basic and acidic residues" evidence="1">
    <location>
        <begin position="636"/>
        <end position="657"/>
    </location>
</feature>
<protein>
    <recommendedName>
        <fullName evidence="2">DUF3752 domain-containing protein</fullName>
    </recommendedName>
</protein>
<dbReference type="Proteomes" id="UP001432146">
    <property type="component" value="Unassembled WGS sequence"/>
</dbReference>
<name>A0AAW0ZNW9_9HYME</name>
<dbReference type="Pfam" id="PF12572">
    <property type="entry name" value="DUF3752"/>
    <property type="match status" value="1"/>
</dbReference>
<feature type="domain" description="DUF3752" evidence="2">
    <location>
        <begin position="566"/>
        <end position="699"/>
    </location>
</feature>
<feature type="region of interest" description="Disordered" evidence="1">
    <location>
        <begin position="1"/>
        <end position="306"/>
    </location>
</feature>
<feature type="compositionally biased region" description="Basic and acidic residues" evidence="1">
    <location>
        <begin position="594"/>
        <end position="609"/>
    </location>
</feature>
<feature type="compositionally biased region" description="Acidic residues" evidence="1">
    <location>
        <begin position="1"/>
        <end position="13"/>
    </location>
</feature>
<feature type="compositionally biased region" description="Basic and acidic residues" evidence="1">
    <location>
        <begin position="171"/>
        <end position="203"/>
    </location>
</feature>
<dbReference type="PANTHER" id="PTHR46370:SF1">
    <property type="entry name" value="GPALPP MOTIFS-CONTAINING PROTEIN 1"/>
    <property type="match status" value="1"/>
</dbReference>
<feature type="compositionally biased region" description="Basic and acidic residues" evidence="1">
    <location>
        <begin position="131"/>
        <end position="161"/>
    </location>
</feature>
<feature type="region of interest" description="Disordered" evidence="1">
    <location>
        <begin position="625"/>
        <end position="666"/>
    </location>
</feature>
<dbReference type="InterPro" id="IPR046331">
    <property type="entry name" value="GPAM1-like"/>
</dbReference>